<reference evidence="2" key="1">
    <citation type="submission" date="2016-11" db="UniProtKB">
        <authorList>
            <consortium name="WormBaseParasite"/>
        </authorList>
    </citation>
    <scope>IDENTIFICATION</scope>
</reference>
<protein>
    <submittedName>
        <fullName evidence="2">Type II toxin-antitoxin system HicA family toxin</fullName>
    </submittedName>
</protein>
<evidence type="ECO:0000313" key="1">
    <source>
        <dbReference type="Proteomes" id="UP000095283"/>
    </source>
</evidence>
<dbReference type="Proteomes" id="UP000095283">
    <property type="component" value="Unplaced"/>
</dbReference>
<keyword evidence="1" id="KW-1185">Reference proteome</keyword>
<organism evidence="1 2">
    <name type="scientific">Heterorhabditis bacteriophora</name>
    <name type="common">Entomopathogenic nematode worm</name>
    <dbReference type="NCBI Taxonomy" id="37862"/>
    <lineage>
        <taxon>Eukaryota</taxon>
        <taxon>Metazoa</taxon>
        <taxon>Ecdysozoa</taxon>
        <taxon>Nematoda</taxon>
        <taxon>Chromadorea</taxon>
        <taxon>Rhabditida</taxon>
        <taxon>Rhabditina</taxon>
        <taxon>Rhabditomorpha</taxon>
        <taxon>Strongyloidea</taxon>
        <taxon>Heterorhabditidae</taxon>
        <taxon>Heterorhabditis</taxon>
    </lineage>
</organism>
<name>A0A1I7XG91_HETBA</name>
<accession>A0A1I7XG91</accession>
<sequence length="55" mass="6335">MRKTLAISLGNGSLKDRCIRPDYEHHIFQLTATGRFPTKRELKQYLDDLTTNLAS</sequence>
<dbReference type="WBParaSite" id="Hba_16689">
    <property type="protein sequence ID" value="Hba_16689"/>
    <property type="gene ID" value="Hba_16689"/>
</dbReference>
<evidence type="ECO:0000313" key="2">
    <source>
        <dbReference type="WBParaSite" id="Hba_16689"/>
    </source>
</evidence>
<proteinExistence type="predicted"/>
<dbReference type="AlphaFoldDB" id="A0A1I7XG91"/>